<keyword evidence="4" id="KW-1185">Reference proteome</keyword>
<proteinExistence type="predicted"/>
<protein>
    <recommendedName>
        <fullName evidence="5">DUF4309 domain-containing protein</fullName>
    </recommendedName>
</protein>
<dbReference type="Proteomes" id="UP000558113">
    <property type="component" value="Unassembled WGS sequence"/>
</dbReference>
<evidence type="ECO:0000256" key="1">
    <source>
        <dbReference type="SAM" id="MobiDB-lite"/>
    </source>
</evidence>
<dbReference type="RefSeq" id="WP_161700616.1">
    <property type="nucleotide sequence ID" value="NZ_JAAAMU010000010.1"/>
</dbReference>
<comment type="caution">
    <text evidence="3">The sequence shown here is derived from an EMBL/GenBank/DDBJ whole genome shotgun (WGS) entry which is preliminary data.</text>
</comment>
<evidence type="ECO:0000256" key="2">
    <source>
        <dbReference type="SAM" id="SignalP"/>
    </source>
</evidence>
<evidence type="ECO:0008006" key="5">
    <source>
        <dbReference type="Google" id="ProtNLM"/>
    </source>
</evidence>
<dbReference type="OrthoDB" id="2678624at2"/>
<name>A0A7X4YT33_9BACL</name>
<gene>
    <name evidence="3" type="ORF">GT003_18730</name>
</gene>
<sequence>MKVVYAKHTIHAAAAALLVLSITGCQLNAIGISDSKADKDMASAQHASGGGDISDSPQKSYDTKDGGSVKPAKNLVEEGGSSDSPDATTESSAVTARKSPATTLESEDAWNEEAPRLLGIALGDSHAEAGIKLGKPADSYPIADGGDRLTVEEYAAFSVGYDGDQQVVFVDVFDHRAATGLSGLRVGDSGSAALKALGKPDTHTSSVLAYEADGALLKLDLDPQNDRIISIKLFSTDRQP</sequence>
<evidence type="ECO:0000313" key="4">
    <source>
        <dbReference type="Proteomes" id="UP000558113"/>
    </source>
</evidence>
<feature type="signal peptide" evidence="2">
    <location>
        <begin position="1"/>
        <end position="29"/>
    </location>
</feature>
<feature type="chain" id="PRO_5031406400" description="DUF4309 domain-containing protein" evidence="2">
    <location>
        <begin position="30"/>
        <end position="240"/>
    </location>
</feature>
<evidence type="ECO:0000313" key="3">
    <source>
        <dbReference type="EMBL" id="NBC71039.1"/>
    </source>
</evidence>
<organism evidence="3 4">
    <name type="scientific">Paenibacillus sacheonensis</name>
    <dbReference type="NCBI Taxonomy" id="742054"/>
    <lineage>
        <taxon>Bacteria</taxon>
        <taxon>Bacillati</taxon>
        <taxon>Bacillota</taxon>
        <taxon>Bacilli</taxon>
        <taxon>Bacillales</taxon>
        <taxon>Paenibacillaceae</taxon>
        <taxon>Paenibacillus</taxon>
    </lineage>
</organism>
<feature type="compositionally biased region" description="Polar residues" evidence="1">
    <location>
        <begin position="81"/>
        <end position="104"/>
    </location>
</feature>
<keyword evidence="2" id="KW-0732">Signal</keyword>
<dbReference type="AlphaFoldDB" id="A0A7X4YT33"/>
<dbReference type="EMBL" id="JAAAMU010000010">
    <property type="protein sequence ID" value="NBC71039.1"/>
    <property type="molecule type" value="Genomic_DNA"/>
</dbReference>
<dbReference type="PROSITE" id="PS51257">
    <property type="entry name" value="PROKAR_LIPOPROTEIN"/>
    <property type="match status" value="1"/>
</dbReference>
<feature type="region of interest" description="Disordered" evidence="1">
    <location>
        <begin position="41"/>
        <end position="110"/>
    </location>
</feature>
<accession>A0A7X4YT33</accession>
<reference evidence="3 4" key="1">
    <citation type="submission" date="2020-01" db="EMBL/GenBank/DDBJ databases">
        <title>Paenibacillus soybeanensis sp. nov. isolated from the nodules of soybean (Glycine max(L.) Merr).</title>
        <authorList>
            <person name="Wang H."/>
        </authorList>
    </citation>
    <scope>NUCLEOTIDE SEQUENCE [LARGE SCALE GENOMIC DNA]</scope>
    <source>
        <strain evidence="3 4">DSM 23054</strain>
    </source>
</reference>